<dbReference type="STRING" id="1754192.A0A1Y1XBB6"/>
<accession>A0A1Y1XBB6</accession>
<dbReference type="EMBL" id="MCFG01000081">
    <property type="protein sequence ID" value="ORX83050.1"/>
    <property type="molecule type" value="Genomic_DNA"/>
</dbReference>
<dbReference type="OrthoDB" id="2140281at2759"/>
<feature type="region of interest" description="Disordered" evidence="2">
    <location>
        <begin position="1"/>
        <end position="32"/>
    </location>
</feature>
<keyword evidence="4" id="KW-1185">Reference proteome</keyword>
<protein>
    <submittedName>
        <fullName evidence="3">Uncharacterized protein</fullName>
    </submittedName>
</protein>
<sequence length="448" mass="53056">MASKTKNQIHSPSNKNSGNGHNRKDTEKTVEDPVQNRLMVEDIWNEEIPKEELDKLLLAQNYDRFQFRLEHVLDLYDLSIEDGINKLGSFLQLNNWKQDVSENMILNDLYNIFMNGKKNNLKPIQIFEFMRLFLFFINEFKTKNMEYHEALDYFRKLLFYDFGFINFLDEAPPPSQTYIHNLLKRQQQMEQEEQQTQQDIPSSPTTTTQNKDTKSKDTKSKEKGGNKTKEKEREKEKEKEREEEERLTMLANIENTLMQEKKIASDKEPFKSYPPPSVVYTNKTKKLFTTYEENIIIKFMKETIFQHFRLYKNVFWPVEPREENIISIDNLTVEVPGKIPSLSKAITLEEWENEVRLLEEQKMEKQREIERQLAEERAIREANPFYPLNNDEIMEVVNETIASIMSSFVSIFENQVEEIRDKYLKIASDIIESSVTTLITTVPPPETK</sequence>
<reference evidence="3 4" key="2">
    <citation type="submission" date="2016-08" db="EMBL/GenBank/DDBJ databases">
        <title>Pervasive Adenine N6-methylation of Active Genes in Fungi.</title>
        <authorList>
            <consortium name="DOE Joint Genome Institute"/>
            <person name="Mondo S.J."/>
            <person name="Dannebaum R.O."/>
            <person name="Kuo R.C."/>
            <person name="Labutti K."/>
            <person name="Haridas S."/>
            <person name="Kuo A."/>
            <person name="Salamov A."/>
            <person name="Ahrendt S.R."/>
            <person name="Lipzen A."/>
            <person name="Sullivan W."/>
            <person name="Andreopoulos W.B."/>
            <person name="Clum A."/>
            <person name="Lindquist E."/>
            <person name="Daum C."/>
            <person name="Ramamoorthy G.K."/>
            <person name="Gryganskyi A."/>
            <person name="Culley D."/>
            <person name="Magnuson J.K."/>
            <person name="James T.Y."/>
            <person name="O'Malley M.A."/>
            <person name="Stajich J.E."/>
            <person name="Spatafora J.W."/>
            <person name="Visel A."/>
            <person name="Grigoriev I.V."/>
        </authorList>
    </citation>
    <scope>NUCLEOTIDE SEQUENCE [LARGE SCALE GENOMIC DNA]</scope>
    <source>
        <strain evidence="3 4">S4</strain>
    </source>
</reference>
<dbReference type="PANTHER" id="PTHR28457">
    <property type="entry name" value="COILED-COIL DOMAIN-CONTAINING PROTEIN 189"/>
    <property type="match status" value="1"/>
</dbReference>
<keyword evidence="1" id="KW-0175">Coiled coil</keyword>
<evidence type="ECO:0000256" key="1">
    <source>
        <dbReference type="SAM" id="Coils"/>
    </source>
</evidence>
<feature type="compositionally biased region" description="Low complexity" evidence="2">
    <location>
        <begin position="186"/>
        <end position="210"/>
    </location>
</feature>
<evidence type="ECO:0000313" key="4">
    <source>
        <dbReference type="Proteomes" id="UP000193944"/>
    </source>
</evidence>
<feature type="compositionally biased region" description="Basic and acidic residues" evidence="2">
    <location>
        <begin position="211"/>
        <end position="245"/>
    </location>
</feature>
<feature type="compositionally biased region" description="Basic and acidic residues" evidence="2">
    <location>
        <begin position="22"/>
        <end position="31"/>
    </location>
</feature>
<dbReference type="AlphaFoldDB" id="A0A1Y1XBB6"/>
<comment type="caution">
    <text evidence="3">The sequence shown here is derived from an EMBL/GenBank/DDBJ whole genome shotgun (WGS) entry which is preliminary data.</text>
</comment>
<dbReference type="InterPro" id="IPR032727">
    <property type="entry name" value="CLAMP"/>
</dbReference>
<feature type="region of interest" description="Disordered" evidence="2">
    <location>
        <begin position="185"/>
        <end position="245"/>
    </location>
</feature>
<feature type="compositionally biased region" description="Polar residues" evidence="2">
    <location>
        <begin position="1"/>
        <end position="20"/>
    </location>
</feature>
<feature type="coiled-coil region" evidence="1">
    <location>
        <begin position="348"/>
        <end position="375"/>
    </location>
</feature>
<dbReference type="PANTHER" id="PTHR28457:SF1">
    <property type="entry name" value="CILIA- AND FLAGELLA-ASSOCIATED PROTEIN 119"/>
    <property type="match status" value="1"/>
</dbReference>
<name>A0A1Y1XBB6_9FUNG</name>
<proteinExistence type="predicted"/>
<dbReference type="Pfam" id="PF14769">
    <property type="entry name" value="CLAMP"/>
    <property type="match status" value="1"/>
</dbReference>
<gene>
    <name evidence="3" type="ORF">BCR32DRAFT_292228</name>
</gene>
<reference evidence="3 4" key="1">
    <citation type="submission" date="2016-08" db="EMBL/GenBank/DDBJ databases">
        <title>A Parts List for Fungal Cellulosomes Revealed by Comparative Genomics.</title>
        <authorList>
            <consortium name="DOE Joint Genome Institute"/>
            <person name="Haitjema C.H."/>
            <person name="Gilmore S.P."/>
            <person name="Henske J.K."/>
            <person name="Solomon K.V."/>
            <person name="De Groot R."/>
            <person name="Kuo A."/>
            <person name="Mondo S.J."/>
            <person name="Salamov A.A."/>
            <person name="Labutti K."/>
            <person name="Zhao Z."/>
            <person name="Chiniquy J."/>
            <person name="Barry K."/>
            <person name="Brewer H.M."/>
            <person name="Purvine S.O."/>
            <person name="Wright A.T."/>
            <person name="Boxma B."/>
            <person name="Van Alen T."/>
            <person name="Hackstein J.H."/>
            <person name="Baker S.E."/>
            <person name="Grigoriev I.V."/>
            <person name="O'Malley M.A."/>
        </authorList>
    </citation>
    <scope>NUCLEOTIDE SEQUENCE [LARGE SCALE GENOMIC DNA]</scope>
    <source>
        <strain evidence="3 4">S4</strain>
    </source>
</reference>
<dbReference type="Proteomes" id="UP000193944">
    <property type="component" value="Unassembled WGS sequence"/>
</dbReference>
<organism evidence="3 4">
    <name type="scientific">Anaeromyces robustus</name>
    <dbReference type="NCBI Taxonomy" id="1754192"/>
    <lineage>
        <taxon>Eukaryota</taxon>
        <taxon>Fungi</taxon>
        <taxon>Fungi incertae sedis</taxon>
        <taxon>Chytridiomycota</taxon>
        <taxon>Chytridiomycota incertae sedis</taxon>
        <taxon>Neocallimastigomycetes</taxon>
        <taxon>Neocallimastigales</taxon>
        <taxon>Neocallimastigaceae</taxon>
        <taxon>Anaeromyces</taxon>
    </lineage>
</organism>
<evidence type="ECO:0000313" key="3">
    <source>
        <dbReference type="EMBL" id="ORX83050.1"/>
    </source>
</evidence>
<evidence type="ECO:0000256" key="2">
    <source>
        <dbReference type="SAM" id="MobiDB-lite"/>
    </source>
</evidence>